<proteinExistence type="predicted"/>
<evidence type="ECO:0000313" key="1">
    <source>
        <dbReference type="EMBL" id="MBX41386.1"/>
    </source>
</evidence>
<protein>
    <submittedName>
        <fullName evidence="1">Uncharacterized protein</fullName>
    </submittedName>
</protein>
<dbReference type="AlphaFoldDB" id="A0A2P2NFW6"/>
<accession>A0A2P2NFW6</accession>
<sequence>MQIESPNPFLLAKFWCLILCIFKCSTPVSKIGDRN</sequence>
<reference evidence="1" key="1">
    <citation type="submission" date="2018-02" db="EMBL/GenBank/DDBJ databases">
        <title>Rhizophora mucronata_Transcriptome.</title>
        <authorList>
            <person name="Meera S.P."/>
            <person name="Sreeshan A."/>
            <person name="Augustine A."/>
        </authorList>
    </citation>
    <scope>NUCLEOTIDE SEQUENCE</scope>
    <source>
        <tissue evidence="1">Leaf</tissue>
    </source>
</reference>
<dbReference type="EMBL" id="GGEC01060902">
    <property type="protein sequence ID" value="MBX41386.1"/>
    <property type="molecule type" value="Transcribed_RNA"/>
</dbReference>
<name>A0A2P2NFW6_RHIMU</name>
<organism evidence="1">
    <name type="scientific">Rhizophora mucronata</name>
    <name type="common">Asiatic mangrove</name>
    <dbReference type="NCBI Taxonomy" id="61149"/>
    <lineage>
        <taxon>Eukaryota</taxon>
        <taxon>Viridiplantae</taxon>
        <taxon>Streptophyta</taxon>
        <taxon>Embryophyta</taxon>
        <taxon>Tracheophyta</taxon>
        <taxon>Spermatophyta</taxon>
        <taxon>Magnoliopsida</taxon>
        <taxon>eudicotyledons</taxon>
        <taxon>Gunneridae</taxon>
        <taxon>Pentapetalae</taxon>
        <taxon>rosids</taxon>
        <taxon>fabids</taxon>
        <taxon>Malpighiales</taxon>
        <taxon>Rhizophoraceae</taxon>
        <taxon>Rhizophora</taxon>
    </lineage>
</organism>